<dbReference type="EMBL" id="CAJJDP010000079">
    <property type="protein sequence ID" value="CAD8182839.1"/>
    <property type="molecule type" value="Genomic_DNA"/>
</dbReference>
<dbReference type="InterPro" id="IPR000719">
    <property type="entry name" value="Prot_kinase_dom"/>
</dbReference>
<dbReference type="GO" id="GO:1990604">
    <property type="term" value="C:IRE1-TRAF2-ASK1 complex"/>
    <property type="evidence" value="ECO:0007669"/>
    <property type="project" value="TreeGrafter"/>
</dbReference>
<dbReference type="PANTHER" id="PTHR13954:SF6">
    <property type="entry name" value="NON-SPECIFIC SERINE_THREONINE PROTEIN KINASE"/>
    <property type="match status" value="1"/>
</dbReference>
<dbReference type="GO" id="GO:0004521">
    <property type="term" value="F:RNA endonuclease activity"/>
    <property type="evidence" value="ECO:0007669"/>
    <property type="project" value="InterPro"/>
</dbReference>
<dbReference type="SMART" id="SM00220">
    <property type="entry name" value="S_TKc"/>
    <property type="match status" value="1"/>
</dbReference>
<name>A0A8S1W437_PAROT</name>
<dbReference type="Pfam" id="PF00069">
    <property type="entry name" value="Pkinase"/>
    <property type="match status" value="1"/>
</dbReference>
<dbReference type="OMA" id="FNILQPH"/>
<dbReference type="GO" id="GO:0051082">
    <property type="term" value="F:unfolded protein binding"/>
    <property type="evidence" value="ECO:0007669"/>
    <property type="project" value="TreeGrafter"/>
</dbReference>
<dbReference type="AlphaFoldDB" id="A0A8S1W437"/>
<dbReference type="GO" id="GO:0004674">
    <property type="term" value="F:protein serine/threonine kinase activity"/>
    <property type="evidence" value="ECO:0007669"/>
    <property type="project" value="InterPro"/>
</dbReference>
<dbReference type="GO" id="GO:0005524">
    <property type="term" value="F:ATP binding"/>
    <property type="evidence" value="ECO:0007669"/>
    <property type="project" value="InterPro"/>
</dbReference>
<sequence>MNNEEFNYNYNHLKEFYEGNSSIKIHQIEKKQDQQNEPYYLMRETNLLFFKDEQHAKAMLNLKLFNILQPHEIITHQNQILIIMKDWRSYRLSENQLNKQNIEFILLQLAITLNELSQKKITWNLSSISQLYLIEDCVFIQLFDLEDSHFKLHIPNIDIFKSFVRKYVPQLIQILDINMDNFDKIINYLLSFVKGLRINQQNHFGLNLFFKIMQISSSYGMEDIYTVEFNTPKVFETVFGIESKSILYRSYDLSKPNRNQQLEYQNREIFVTEKLSKTSNILINFSYLRLFSQTFFFQKKFFMTLAEAAEQNKAKNIDNIAYRKIAYRAINELSKGISIFHKAGIMHRNISPQSIYIDNENLVYAHFYIGDQGKAKEESLTNLGTQQSSSYQFHAPEGMQDITMKSDIYQFGLVALLLLNKGTPLFSFCFLDAEEIEKKFNPDYINNILIKNKLEYDKKLIEIIVQCLKQNPKDRPETVEIEKKVSSIYRNQRIRIVEMNVQK</sequence>
<dbReference type="PANTHER" id="PTHR13954">
    <property type="entry name" value="IRE1-RELATED"/>
    <property type="match status" value="1"/>
</dbReference>
<organism evidence="2 3">
    <name type="scientific">Paramecium octaurelia</name>
    <dbReference type="NCBI Taxonomy" id="43137"/>
    <lineage>
        <taxon>Eukaryota</taxon>
        <taxon>Sar</taxon>
        <taxon>Alveolata</taxon>
        <taxon>Ciliophora</taxon>
        <taxon>Intramacronucleata</taxon>
        <taxon>Oligohymenophorea</taxon>
        <taxon>Peniculida</taxon>
        <taxon>Parameciidae</taxon>
        <taxon>Paramecium</taxon>
    </lineage>
</organism>
<proteinExistence type="predicted"/>
<dbReference type="OrthoDB" id="1028014at2759"/>
<dbReference type="Proteomes" id="UP000683925">
    <property type="component" value="Unassembled WGS sequence"/>
</dbReference>
<keyword evidence="3" id="KW-1185">Reference proteome</keyword>
<evidence type="ECO:0000313" key="2">
    <source>
        <dbReference type="EMBL" id="CAD8182839.1"/>
    </source>
</evidence>
<dbReference type="PROSITE" id="PS50011">
    <property type="entry name" value="PROTEIN_KINASE_DOM"/>
    <property type="match status" value="1"/>
</dbReference>
<dbReference type="InterPro" id="IPR045133">
    <property type="entry name" value="IRE1/2-like"/>
</dbReference>
<reference evidence="2" key="1">
    <citation type="submission" date="2021-01" db="EMBL/GenBank/DDBJ databases">
        <authorList>
            <consortium name="Genoscope - CEA"/>
            <person name="William W."/>
        </authorList>
    </citation>
    <scope>NUCLEOTIDE SEQUENCE</scope>
</reference>
<dbReference type="GO" id="GO:0036498">
    <property type="term" value="P:IRE1-mediated unfolded protein response"/>
    <property type="evidence" value="ECO:0007669"/>
    <property type="project" value="TreeGrafter"/>
</dbReference>
<gene>
    <name evidence="2" type="ORF">POCTA_138.1.T0800007</name>
</gene>
<evidence type="ECO:0000259" key="1">
    <source>
        <dbReference type="PROSITE" id="PS50011"/>
    </source>
</evidence>
<evidence type="ECO:0000313" key="3">
    <source>
        <dbReference type="Proteomes" id="UP000683925"/>
    </source>
</evidence>
<feature type="domain" description="Protein kinase" evidence="1">
    <location>
        <begin position="210"/>
        <end position="489"/>
    </location>
</feature>
<accession>A0A8S1W437</accession>
<comment type="caution">
    <text evidence="2">The sequence shown here is derived from an EMBL/GenBank/DDBJ whole genome shotgun (WGS) entry which is preliminary data.</text>
</comment>
<protein>
    <recommendedName>
        <fullName evidence="1">Protein kinase domain-containing protein</fullName>
    </recommendedName>
</protein>